<dbReference type="Proteomes" id="UP000481872">
    <property type="component" value="Unassembled WGS sequence"/>
</dbReference>
<feature type="transmembrane region" description="Helical" evidence="10">
    <location>
        <begin position="12"/>
        <end position="36"/>
    </location>
</feature>
<keyword evidence="6 10" id="KW-0472">Membrane</keyword>
<evidence type="ECO:0000259" key="11">
    <source>
        <dbReference type="PROSITE" id="PS50111"/>
    </source>
</evidence>
<feature type="domain" description="HAMP" evidence="12">
    <location>
        <begin position="334"/>
        <end position="389"/>
    </location>
</feature>
<comment type="similarity">
    <text evidence="8">Belongs to the methyl-accepting chemotaxis (MCP) protein family.</text>
</comment>
<keyword evidence="4 10" id="KW-0812">Transmembrane</keyword>
<dbReference type="InterPro" id="IPR003660">
    <property type="entry name" value="HAMP_dom"/>
</dbReference>
<dbReference type="SUPFAM" id="SSF103190">
    <property type="entry name" value="Sensory domain-like"/>
    <property type="match status" value="1"/>
</dbReference>
<organism evidence="13 14">
    <name type="scientific">Clostridium senegalense</name>
    <dbReference type="NCBI Taxonomy" id="1465809"/>
    <lineage>
        <taxon>Bacteria</taxon>
        <taxon>Bacillati</taxon>
        <taxon>Bacillota</taxon>
        <taxon>Clostridia</taxon>
        <taxon>Eubacteriales</taxon>
        <taxon>Clostridiaceae</taxon>
        <taxon>Clostridium</taxon>
    </lineage>
</organism>
<comment type="caution">
    <text evidence="13">The sequence shown here is derived from an EMBL/GenBank/DDBJ whole genome shotgun (WGS) entry which is preliminary data.</text>
</comment>
<evidence type="ECO:0000256" key="8">
    <source>
        <dbReference type="ARBA" id="ARBA00029447"/>
    </source>
</evidence>
<evidence type="ECO:0000256" key="1">
    <source>
        <dbReference type="ARBA" id="ARBA00004651"/>
    </source>
</evidence>
<dbReference type="GO" id="GO:0005886">
    <property type="term" value="C:plasma membrane"/>
    <property type="evidence" value="ECO:0007669"/>
    <property type="project" value="UniProtKB-SubCell"/>
</dbReference>
<dbReference type="PROSITE" id="PS50111">
    <property type="entry name" value="CHEMOTAXIS_TRANSDUC_2"/>
    <property type="match status" value="1"/>
</dbReference>
<dbReference type="Pfam" id="PF02743">
    <property type="entry name" value="dCache_1"/>
    <property type="match status" value="1"/>
</dbReference>
<keyword evidence="7 9" id="KW-0807">Transducer</keyword>
<dbReference type="CDD" id="cd06225">
    <property type="entry name" value="HAMP"/>
    <property type="match status" value="1"/>
</dbReference>
<evidence type="ECO:0000259" key="12">
    <source>
        <dbReference type="PROSITE" id="PS50885"/>
    </source>
</evidence>
<evidence type="ECO:0000256" key="7">
    <source>
        <dbReference type="ARBA" id="ARBA00023224"/>
    </source>
</evidence>
<protein>
    <submittedName>
        <fullName evidence="13">Methyl-accepting chemotaxis protein</fullName>
    </submittedName>
</protein>
<dbReference type="Gene3D" id="3.30.450.20">
    <property type="entry name" value="PAS domain"/>
    <property type="match status" value="2"/>
</dbReference>
<evidence type="ECO:0000256" key="3">
    <source>
        <dbReference type="ARBA" id="ARBA00022500"/>
    </source>
</evidence>
<comment type="subcellular location">
    <subcellularLocation>
        <location evidence="1">Cell membrane</location>
        <topology evidence="1">Multi-pass membrane protein</topology>
    </subcellularLocation>
</comment>
<dbReference type="InterPro" id="IPR033479">
    <property type="entry name" value="dCache_1"/>
</dbReference>
<dbReference type="SMART" id="SM00304">
    <property type="entry name" value="HAMP"/>
    <property type="match status" value="1"/>
</dbReference>
<feature type="transmembrane region" description="Helical" evidence="10">
    <location>
        <begin position="310"/>
        <end position="333"/>
    </location>
</feature>
<evidence type="ECO:0000313" key="13">
    <source>
        <dbReference type="EMBL" id="NEU05859.1"/>
    </source>
</evidence>
<dbReference type="Pfam" id="PF00672">
    <property type="entry name" value="HAMP"/>
    <property type="match status" value="1"/>
</dbReference>
<keyword evidence="14" id="KW-1185">Reference proteome</keyword>
<reference evidence="13 14" key="1">
    <citation type="submission" date="2020-02" db="EMBL/GenBank/DDBJ databases">
        <title>Genome assembly of a novel Clostridium senegalense strain.</title>
        <authorList>
            <person name="Gupta T.B."/>
            <person name="Jauregui R."/>
            <person name="Maclean P."/>
            <person name="Nawarathana A."/>
            <person name="Brightwell G."/>
        </authorList>
    </citation>
    <scope>NUCLEOTIDE SEQUENCE [LARGE SCALE GENOMIC DNA]</scope>
    <source>
        <strain evidence="13 14">AGRFS4</strain>
    </source>
</reference>
<feature type="domain" description="Methyl-accepting transducer" evidence="11">
    <location>
        <begin position="408"/>
        <end position="658"/>
    </location>
</feature>
<dbReference type="Gene3D" id="1.10.8.500">
    <property type="entry name" value="HAMP domain in histidine kinase"/>
    <property type="match status" value="1"/>
</dbReference>
<keyword evidence="5 10" id="KW-1133">Transmembrane helix</keyword>
<evidence type="ECO:0000256" key="4">
    <source>
        <dbReference type="ARBA" id="ARBA00022692"/>
    </source>
</evidence>
<dbReference type="InterPro" id="IPR029151">
    <property type="entry name" value="Sensor-like_sf"/>
</dbReference>
<dbReference type="Pfam" id="PF00015">
    <property type="entry name" value="MCPsignal"/>
    <property type="match status" value="1"/>
</dbReference>
<dbReference type="PROSITE" id="PS50885">
    <property type="entry name" value="HAMP"/>
    <property type="match status" value="1"/>
</dbReference>
<evidence type="ECO:0000313" key="14">
    <source>
        <dbReference type="Proteomes" id="UP000481872"/>
    </source>
</evidence>
<evidence type="ECO:0000256" key="2">
    <source>
        <dbReference type="ARBA" id="ARBA00022475"/>
    </source>
</evidence>
<dbReference type="EMBL" id="JAAGPU010000027">
    <property type="protein sequence ID" value="NEU05859.1"/>
    <property type="molecule type" value="Genomic_DNA"/>
</dbReference>
<dbReference type="Gene3D" id="1.10.287.950">
    <property type="entry name" value="Methyl-accepting chemotaxis protein"/>
    <property type="match status" value="1"/>
</dbReference>
<dbReference type="GO" id="GO:0007165">
    <property type="term" value="P:signal transduction"/>
    <property type="evidence" value="ECO:0007669"/>
    <property type="project" value="UniProtKB-KW"/>
</dbReference>
<gene>
    <name evidence="13" type="ORF">G3M99_13565</name>
</gene>
<keyword evidence="2" id="KW-1003">Cell membrane</keyword>
<accession>A0A6M0H5E8</accession>
<dbReference type="GO" id="GO:0006935">
    <property type="term" value="P:chemotaxis"/>
    <property type="evidence" value="ECO:0007669"/>
    <property type="project" value="UniProtKB-KW"/>
</dbReference>
<evidence type="ECO:0000256" key="9">
    <source>
        <dbReference type="PROSITE-ProRule" id="PRU00284"/>
    </source>
</evidence>
<evidence type="ECO:0000256" key="5">
    <source>
        <dbReference type="ARBA" id="ARBA00022989"/>
    </source>
</evidence>
<dbReference type="AlphaFoldDB" id="A0A6M0H5E8"/>
<dbReference type="RefSeq" id="WP_199870501.1">
    <property type="nucleotide sequence ID" value="NZ_JAAGPU010000027.1"/>
</dbReference>
<name>A0A6M0H5E8_9CLOT</name>
<dbReference type="SUPFAM" id="SSF58104">
    <property type="entry name" value="Methyl-accepting chemotaxis protein (MCP) signaling domain"/>
    <property type="match status" value="1"/>
</dbReference>
<dbReference type="CDD" id="cd18774">
    <property type="entry name" value="PDC2_HK_sensor"/>
    <property type="match status" value="1"/>
</dbReference>
<keyword evidence="3" id="KW-0145">Chemotaxis</keyword>
<dbReference type="InterPro" id="IPR004089">
    <property type="entry name" value="MCPsignal_dom"/>
</dbReference>
<dbReference type="SMART" id="SM00283">
    <property type="entry name" value="MA"/>
    <property type="match status" value="1"/>
</dbReference>
<sequence length="694" mass="75804">MKKLSRDSIKVKLISSFLFLILILMILVNSIVYFIISNETKLSFTKSTTDHLDLVDTYLNGYIDEVKNNVKMLSNSELVSNIDSRVTSYIDKKGTNGLVEMTPLKNNSYEATLYKEFENITKTHEGFENVNIGVAENGGYLQYPASSRKEGYDPRTRDWYKAALANPDEVAVTDVYTTSAGDIVVSIISAIKDAHSKIKGVVGIDVKLNNMSALINNIKLGESGYIVPVDKNGTILAHPKDTSLISKKLDDLKINGLSDINNLPTKLIDTKMDDGKNYSVGIYKSKNSSLNWNYVYLIETSEFSKTANHIGMIIIGLVIITIIIAILLCFNIANRITKPILYFENHLGTIGQGDFTKSIPKIYLKNKSEIGGIANSINTMQESIKSMISSVKDNSKTIDMETGKLFSSAEAIAASSSDVAYSINDIAKGTTNQAQELIEIASTLKNFGSEVQGIVEAIFDINENSKDISSIASNSSDKMHQLDVSVNDISKSFKNFSTDIASLGANVKKVNEITNLINNIADQTSLLALNAAIEAARAGESGKGFAVVADEIRQLADQSKHSAEDINKIICGISKETEVIVENTDIMDDELNTQTEIIHSTIEVFNSIIQAINIVLPKVNDVSKSSDKINDGKNSILTMVENTSAVSEEVCASAEEISAASEEASAVTTEVSKATEKLRTMTNNMLKKVDEFKI</sequence>
<proteinExistence type="inferred from homology"/>
<dbReference type="CDD" id="cd18773">
    <property type="entry name" value="PDC1_HK_sensor"/>
    <property type="match status" value="1"/>
</dbReference>
<dbReference type="PANTHER" id="PTHR32089:SF112">
    <property type="entry name" value="LYSOZYME-LIKE PROTEIN-RELATED"/>
    <property type="match status" value="1"/>
</dbReference>
<evidence type="ECO:0000256" key="6">
    <source>
        <dbReference type="ARBA" id="ARBA00023136"/>
    </source>
</evidence>
<evidence type="ECO:0000256" key="10">
    <source>
        <dbReference type="SAM" id="Phobius"/>
    </source>
</evidence>
<dbReference type="PANTHER" id="PTHR32089">
    <property type="entry name" value="METHYL-ACCEPTING CHEMOTAXIS PROTEIN MCPB"/>
    <property type="match status" value="1"/>
</dbReference>